<feature type="compositionally biased region" description="Low complexity" evidence="1">
    <location>
        <begin position="773"/>
        <end position="791"/>
    </location>
</feature>
<dbReference type="SUPFAM" id="SSF54001">
    <property type="entry name" value="Cysteine proteinases"/>
    <property type="match status" value="1"/>
</dbReference>
<feature type="compositionally biased region" description="Polar residues" evidence="1">
    <location>
        <begin position="813"/>
        <end position="828"/>
    </location>
</feature>
<evidence type="ECO:0000313" key="4">
    <source>
        <dbReference type="Proteomes" id="UP000092445"/>
    </source>
</evidence>
<dbReference type="GO" id="GO:0016579">
    <property type="term" value="P:protein deubiquitination"/>
    <property type="evidence" value="ECO:0007669"/>
    <property type="project" value="TreeGrafter"/>
</dbReference>
<dbReference type="InterPro" id="IPR049770">
    <property type="entry name" value="OTU_Tudor"/>
</dbReference>
<evidence type="ECO:0000256" key="1">
    <source>
        <dbReference type="SAM" id="MobiDB-lite"/>
    </source>
</evidence>
<dbReference type="CDD" id="cd22753">
    <property type="entry name" value="OTU_ALG13-like"/>
    <property type="match status" value="1"/>
</dbReference>
<dbReference type="VEuPathDB" id="VectorBase:GPAI037724"/>
<dbReference type="AlphaFoldDB" id="A0A1B0A8I5"/>
<accession>A0A1B0A8I5</accession>
<feature type="region of interest" description="Disordered" evidence="1">
    <location>
        <begin position="866"/>
        <end position="886"/>
    </location>
</feature>
<dbReference type="InterPro" id="IPR049769">
    <property type="entry name" value="OTU_OTU"/>
</dbReference>
<dbReference type="PANTHER" id="PTHR12419">
    <property type="entry name" value="OTU DOMAIN CONTAINING PROTEIN"/>
    <property type="match status" value="1"/>
</dbReference>
<feature type="domain" description="OTU" evidence="2">
    <location>
        <begin position="25"/>
        <end position="147"/>
    </location>
</feature>
<dbReference type="PROSITE" id="PS50802">
    <property type="entry name" value="OTU"/>
    <property type="match status" value="1"/>
</dbReference>
<dbReference type="Proteomes" id="UP000092445">
    <property type="component" value="Unassembled WGS sequence"/>
</dbReference>
<organism evidence="3 4">
    <name type="scientific">Glossina pallidipes</name>
    <name type="common">Tsetse fly</name>
    <dbReference type="NCBI Taxonomy" id="7398"/>
    <lineage>
        <taxon>Eukaryota</taxon>
        <taxon>Metazoa</taxon>
        <taxon>Ecdysozoa</taxon>
        <taxon>Arthropoda</taxon>
        <taxon>Hexapoda</taxon>
        <taxon>Insecta</taxon>
        <taxon>Pterygota</taxon>
        <taxon>Neoptera</taxon>
        <taxon>Endopterygota</taxon>
        <taxon>Diptera</taxon>
        <taxon>Brachycera</taxon>
        <taxon>Muscomorpha</taxon>
        <taxon>Hippoboscoidea</taxon>
        <taxon>Glossinidae</taxon>
        <taxon>Glossina</taxon>
    </lineage>
</organism>
<evidence type="ECO:0000259" key="2">
    <source>
        <dbReference type="PROSITE" id="PS50802"/>
    </source>
</evidence>
<proteinExistence type="predicted"/>
<dbReference type="STRING" id="7398.A0A1B0A8I5"/>
<dbReference type="EnsemblMetazoa" id="GPAI037724-RA">
    <property type="protein sequence ID" value="GPAI037724-PA"/>
    <property type="gene ID" value="GPAI037724"/>
</dbReference>
<reference evidence="4" key="1">
    <citation type="submission" date="2014-03" db="EMBL/GenBank/DDBJ databases">
        <authorList>
            <person name="Aksoy S."/>
            <person name="Warren W."/>
            <person name="Wilson R.K."/>
        </authorList>
    </citation>
    <scope>NUCLEOTIDE SEQUENCE [LARGE SCALE GENOMIC DNA]</scope>
    <source>
        <strain evidence="4">IAEA</strain>
    </source>
</reference>
<keyword evidence="4" id="KW-1185">Reference proteome</keyword>
<dbReference type="Gene3D" id="3.90.70.80">
    <property type="match status" value="1"/>
</dbReference>
<sequence>MERAFSSGSRQAPDPIDQFLEGHNYYRKHTARDASCLFRVISEQIYDSQLHHLAIREMCVSYMRKHWKFFQRLVERDFDEYLDDMSKLKTYGTLLELQAAGRLFQRNIILFEPFNLGNHFNEYRVYYDAVFRVFYTPERHFDSVFTAEYIREAAICQSICYEIIYKDLFKLPDVTFAVEQMLHAAGFENVGCFTQDADDGCCVNMSLTDGRFFQFDLPQNTNCILENYKYCHFHYANFPRFSQDLLNQIKQTKCDEHENSLLIRTTESFLTKKDISCVRQLLQEGITPFPYKVAKALDSNMYRNIEFDTWSEIRKEVKLQNWYNGDSNFKVGAKCHVKLCKSGEGMFTCHIQEMAVDKGYCIVFVEQLGEKRIVPYESLSPLPPDQFKPWSLPYRFQRQMKKYSSLRFTRHCNYHFKVGKDASFADCNDLKSELCCYKAGLAIENDKLLQRQCRNSKYKLNQYTHLENFRTHAMEYCTMPLAINMHSRNDEGNKKPSNANDLYRAPAYSSPSHFPVEPKDDTTVENSLVFAGHSNLASCEFEQQVAGPGPIHMPDVQCFYHPLQPYAGVMPEDYPGYAYECNIPPVPMQPSSFVPIVNGPPGPLYYVCNSAANVYMSPTLSMQPPILPPPTGPKLLLPSNSYHNSAPSLIPNSEASVTTKVNQSVVSHPNVSPPTGPSIAIQQNSSNNPIINYRINFDAKRSVKADGGDLPTNIATLRHFYNLGIYYYHKYLKRNNSDVEFKEQANKTSGELKNWNRRENVNQAIETNQVDSNNNIKYPNNNNKYNNNNNKANQQRRFISRYFNNRNRHGGSAPSNRSITKQSAPSLHNSFPNQSNSNSSKNSSASSVQNIPVETVPKLTQNPKYMQQATHPSAKDQSSMSGFDSNSATEFGVENFNKATFHGQYGPCAFNINNEQYGENRMVGNYLPPSTTHARAFVQMQMTPAPCNFQLPGVGIHPSVITPPDEQAGSSLSNVTMSLSSSENANLQSTYPPPPVPLVYPSCVMPTSLNSTNPKSIPLDGGVNITNGPNIMAPHHSPLAHMGAPQGYWCLPPPHQTPFQPNTVPMLSGAVANINLAAEAQESLINTTRNKIYEKPTTNN</sequence>
<dbReference type="GO" id="GO:0061578">
    <property type="term" value="F:K63-linked deubiquitinase activity"/>
    <property type="evidence" value="ECO:0007669"/>
    <property type="project" value="TreeGrafter"/>
</dbReference>
<dbReference type="InterPro" id="IPR038765">
    <property type="entry name" value="Papain-like_cys_pep_sf"/>
</dbReference>
<evidence type="ECO:0000313" key="3">
    <source>
        <dbReference type="EnsemblMetazoa" id="GPAI037724-PA"/>
    </source>
</evidence>
<protein>
    <submittedName>
        <fullName evidence="3">OTU domain-containing protein</fullName>
    </submittedName>
</protein>
<feature type="region of interest" description="Disordered" evidence="1">
    <location>
        <begin position="805"/>
        <end position="849"/>
    </location>
</feature>
<dbReference type="InterPro" id="IPR003323">
    <property type="entry name" value="OTU_dom"/>
</dbReference>
<reference evidence="3" key="2">
    <citation type="submission" date="2020-05" db="UniProtKB">
        <authorList>
            <consortium name="EnsemblMetazoa"/>
        </authorList>
    </citation>
    <scope>IDENTIFICATION</scope>
    <source>
        <strain evidence="3">IAEA</strain>
    </source>
</reference>
<dbReference type="InterPro" id="IPR050704">
    <property type="entry name" value="Peptidase_C85-like"/>
</dbReference>
<feature type="region of interest" description="Disordered" evidence="1">
    <location>
        <begin position="765"/>
        <end position="791"/>
    </location>
</feature>
<dbReference type="GO" id="GO:0004843">
    <property type="term" value="F:cysteine-type deubiquitinase activity"/>
    <property type="evidence" value="ECO:0007669"/>
    <property type="project" value="TreeGrafter"/>
</dbReference>
<dbReference type="CDD" id="cd20380">
    <property type="entry name" value="Tudor_TDRD13-like"/>
    <property type="match status" value="1"/>
</dbReference>
<name>A0A1B0A8I5_GLOPL</name>
<feature type="compositionally biased region" description="Low complexity" evidence="1">
    <location>
        <begin position="829"/>
        <end position="847"/>
    </location>
</feature>
<dbReference type="PANTHER" id="PTHR12419:SF115">
    <property type="entry name" value="PROTEIN OVARIAN TUMOR LOCUS-RELATED"/>
    <property type="match status" value="1"/>
</dbReference>
<dbReference type="Pfam" id="PF02338">
    <property type="entry name" value="OTU"/>
    <property type="match status" value="1"/>
</dbReference>